<keyword evidence="6" id="KW-0238">DNA-binding</keyword>
<keyword evidence="10" id="KW-1185">Reference proteome</keyword>
<dbReference type="PRINTS" id="PR00035">
    <property type="entry name" value="HTHGNTR"/>
</dbReference>
<dbReference type="EMBL" id="BDUF01000011">
    <property type="protein sequence ID" value="GAX88998.1"/>
    <property type="molecule type" value="Genomic_DNA"/>
</dbReference>
<dbReference type="CDD" id="cd00609">
    <property type="entry name" value="AAT_like"/>
    <property type="match status" value="1"/>
</dbReference>
<dbReference type="Gene3D" id="3.40.640.10">
    <property type="entry name" value="Type I PLP-dependent aspartate aminotransferase-like (Major domain)"/>
    <property type="match status" value="1"/>
</dbReference>
<evidence type="ECO:0000256" key="5">
    <source>
        <dbReference type="ARBA" id="ARBA00023015"/>
    </source>
</evidence>
<dbReference type="InterPro" id="IPR015421">
    <property type="entry name" value="PyrdxlP-dep_Trfase_major"/>
</dbReference>
<dbReference type="SUPFAM" id="SSF53383">
    <property type="entry name" value="PLP-dependent transferases"/>
    <property type="match status" value="1"/>
</dbReference>
<dbReference type="GO" id="GO:0003700">
    <property type="term" value="F:DNA-binding transcription factor activity"/>
    <property type="evidence" value="ECO:0007669"/>
    <property type="project" value="InterPro"/>
</dbReference>
<keyword evidence="3" id="KW-0808">Transferase</keyword>
<dbReference type="InterPro" id="IPR015424">
    <property type="entry name" value="PyrdxlP-dep_Trfase"/>
</dbReference>
<evidence type="ECO:0000313" key="10">
    <source>
        <dbReference type="Proteomes" id="UP000217785"/>
    </source>
</evidence>
<evidence type="ECO:0000259" key="8">
    <source>
        <dbReference type="PROSITE" id="PS50949"/>
    </source>
</evidence>
<dbReference type="GO" id="GO:0003677">
    <property type="term" value="F:DNA binding"/>
    <property type="evidence" value="ECO:0007669"/>
    <property type="project" value="UniProtKB-KW"/>
</dbReference>
<feature type="domain" description="HTH gntR-type" evidence="8">
    <location>
        <begin position="12"/>
        <end position="80"/>
    </location>
</feature>
<dbReference type="AlphaFoldDB" id="A0A292YH90"/>
<dbReference type="GO" id="GO:0008483">
    <property type="term" value="F:transaminase activity"/>
    <property type="evidence" value="ECO:0007669"/>
    <property type="project" value="UniProtKB-KW"/>
</dbReference>
<dbReference type="InterPro" id="IPR051446">
    <property type="entry name" value="HTH_trans_reg/aminotransferase"/>
</dbReference>
<evidence type="ECO:0000256" key="7">
    <source>
        <dbReference type="ARBA" id="ARBA00023163"/>
    </source>
</evidence>
<keyword evidence="5" id="KW-0805">Transcription regulation</keyword>
<dbReference type="InterPro" id="IPR036390">
    <property type="entry name" value="WH_DNA-bd_sf"/>
</dbReference>
<comment type="cofactor">
    <cofactor evidence="1">
        <name>pyridoxal 5'-phosphate</name>
        <dbReference type="ChEBI" id="CHEBI:597326"/>
    </cofactor>
</comment>
<dbReference type="RefSeq" id="WP_096180689.1">
    <property type="nucleotide sequence ID" value="NZ_BDUF01000011.1"/>
</dbReference>
<accession>A0A292YH90</accession>
<dbReference type="GO" id="GO:0030170">
    <property type="term" value="F:pyridoxal phosphate binding"/>
    <property type="evidence" value="ECO:0007669"/>
    <property type="project" value="InterPro"/>
</dbReference>
<evidence type="ECO:0000256" key="6">
    <source>
        <dbReference type="ARBA" id="ARBA00023125"/>
    </source>
</evidence>
<dbReference type="PROSITE" id="PS50949">
    <property type="entry name" value="HTH_GNTR"/>
    <property type="match status" value="1"/>
</dbReference>
<keyword evidence="3" id="KW-0032">Aminotransferase</keyword>
<gene>
    <name evidence="9" type="ORF">EFBL_0612</name>
</gene>
<evidence type="ECO:0000256" key="4">
    <source>
        <dbReference type="ARBA" id="ARBA00022898"/>
    </source>
</evidence>
<dbReference type="Gene3D" id="1.10.10.10">
    <property type="entry name" value="Winged helix-like DNA-binding domain superfamily/Winged helix DNA-binding domain"/>
    <property type="match status" value="1"/>
</dbReference>
<evidence type="ECO:0000256" key="3">
    <source>
        <dbReference type="ARBA" id="ARBA00022576"/>
    </source>
</evidence>
<reference evidence="10" key="1">
    <citation type="submission" date="2017-07" db="EMBL/GenBank/DDBJ databases">
        <title>Draft genome sequence of Effusibacillus lacus strain skLN1.</title>
        <authorList>
            <person name="Watanabe M."/>
            <person name="Kojima H."/>
            <person name="Fukui M."/>
        </authorList>
    </citation>
    <scope>NUCLEOTIDE SEQUENCE [LARGE SCALE GENOMIC DNA]</scope>
    <source>
        <strain evidence="10">skLN1</strain>
    </source>
</reference>
<dbReference type="SMART" id="SM00345">
    <property type="entry name" value="HTH_GNTR"/>
    <property type="match status" value="1"/>
</dbReference>
<comment type="caution">
    <text evidence="9">The sequence shown here is derived from an EMBL/GenBank/DDBJ whole genome shotgun (WGS) entry which is preliminary data.</text>
</comment>
<dbReference type="Proteomes" id="UP000217785">
    <property type="component" value="Unassembled WGS sequence"/>
</dbReference>
<proteinExistence type="inferred from homology"/>
<keyword evidence="4" id="KW-0663">Pyridoxal phosphate</keyword>
<dbReference type="Pfam" id="PF00392">
    <property type="entry name" value="GntR"/>
    <property type="match status" value="1"/>
</dbReference>
<evidence type="ECO:0000256" key="2">
    <source>
        <dbReference type="ARBA" id="ARBA00005384"/>
    </source>
</evidence>
<dbReference type="OrthoDB" id="9802328at2"/>
<evidence type="ECO:0000256" key="1">
    <source>
        <dbReference type="ARBA" id="ARBA00001933"/>
    </source>
</evidence>
<dbReference type="PANTHER" id="PTHR46577">
    <property type="entry name" value="HTH-TYPE TRANSCRIPTIONAL REGULATORY PROTEIN GABR"/>
    <property type="match status" value="1"/>
</dbReference>
<dbReference type="InterPro" id="IPR036388">
    <property type="entry name" value="WH-like_DNA-bd_sf"/>
</dbReference>
<evidence type="ECO:0000313" key="9">
    <source>
        <dbReference type="EMBL" id="GAX88998.1"/>
    </source>
</evidence>
<keyword evidence="7" id="KW-0804">Transcription</keyword>
<comment type="similarity">
    <text evidence="2">In the C-terminal section; belongs to the class-I pyridoxal-phosphate-dependent aminotransferase family.</text>
</comment>
<organism evidence="9 10">
    <name type="scientific">Effusibacillus lacus</name>
    <dbReference type="NCBI Taxonomy" id="1348429"/>
    <lineage>
        <taxon>Bacteria</taxon>
        <taxon>Bacillati</taxon>
        <taxon>Bacillota</taxon>
        <taxon>Bacilli</taxon>
        <taxon>Bacillales</taxon>
        <taxon>Alicyclobacillaceae</taxon>
        <taxon>Effusibacillus</taxon>
    </lineage>
</organism>
<dbReference type="CDD" id="cd07377">
    <property type="entry name" value="WHTH_GntR"/>
    <property type="match status" value="1"/>
</dbReference>
<dbReference type="PANTHER" id="PTHR46577:SF1">
    <property type="entry name" value="HTH-TYPE TRANSCRIPTIONAL REGULATORY PROTEIN GABR"/>
    <property type="match status" value="1"/>
</dbReference>
<name>A0A292YH90_9BACL</name>
<dbReference type="InterPro" id="IPR000524">
    <property type="entry name" value="Tscrpt_reg_HTH_GntR"/>
</dbReference>
<dbReference type="InterPro" id="IPR004839">
    <property type="entry name" value="Aminotransferase_I/II_large"/>
</dbReference>
<sequence>MVWVSIDRTLATPLFRQIYEQLRTKILNGELQAGSPLPSTRELASHLQVARNVVLEAYEQLLAEGFLEGRQGSGTYVAEGAFLQTVERKAHSLLPDPIALEVHDGFDAQPDRIDFRSGIPALDLFPRKIWGQLAYRVFQEIPDPAFGYNRPEGRPELRTVLSGYLYRTRGVRCHPDQIVITSGATQALTLVAKLLLGPDQCVITEDPVTQEIQTIFSTPGARLHGVAVDESGLRTDLLPANKNPCFVYVTPSHQFPLGGTMSIQRRVQLIQYARSEDCFIVEDDYDSEFRYKGPPVSSLQGLEPERVIYIGTFSKNLSPALRLGYLLLPPDLIELCRKLKRFSDLHTPILEQLVLARFIQEGHLERHIARMKKIYRKRRNILVQKLYDRFGSEIAVSGTSTGLHLIVEFPLLDTIEGLVKQAEQAGIRVYPAEHHSIQKGVHANKLILGYGNLDEAEIEEGIKRLHTAWGCL</sequence>
<protein>
    <submittedName>
        <fullName evidence="9">GntR family transcriptional regulator</fullName>
    </submittedName>
</protein>
<dbReference type="Pfam" id="PF00155">
    <property type="entry name" value="Aminotran_1_2"/>
    <property type="match status" value="1"/>
</dbReference>
<dbReference type="SUPFAM" id="SSF46785">
    <property type="entry name" value="Winged helix' DNA-binding domain"/>
    <property type="match status" value="1"/>
</dbReference>